<gene>
    <name evidence="1" type="ORF">R3P38DRAFT_2932432</name>
</gene>
<accession>A0AAW0BSZ7</accession>
<name>A0AAW0BSZ7_9AGAR</name>
<comment type="caution">
    <text evidence="1">The sequence shown here is derived from an EMBL/GenBank/DDBJ whole genome shotgun (WGS) entry which is preliminary data.</text>
</comment>
<evidence type="ECO:0000313" key="1">
    <source>
        <dbReference type="EMBL" id="KAK7029922.1"/>
    </source>
</evidence>
<organism evidence="1 2">
    <name type="scientific">Favolaschia claudopus</name>
    <dbReference type="NCBI Taxonomy" id="2862362"/>
    <lineage>
        <taxon>Eukaryota</taxon>
        <taxon>Fungi</taxon>
        <taxon>Dikarya</taxon>
        <taxon>Basidiomycota</taxon>
        <taxon>Agaricomycotina</taxon>
        <taxon>Agaricomycetes</taxon>
        <taxon>Agaricomycetidae</taxon>
        <taxon>Agaricales</taxon>
        <taxon>Marasmiineae</taxon>
        <taxon>Mycenaceae</taxon>
        <taxon>Favolaschia</taxon>
    </lineage>
</organism>
<evidence type="ECO:0000313" key="2">
    <source>
        <dbReference type="Proteomes" id="UP001362999"/>
    </source>
</evidence>
<sequence>MTALCRLGSEAYDDALAPIARSLNASQETGLHVSMAQSLELLAYTCAARLDLSGARVAYEGAVAQFAKRKKGRVGRHGVARCAENVEKLRELTDLDGGSFANLMKPVPWS</sequence>
<reference evidence="1 2" key="1">
    <citation type="journal article" date="2024" name="J Genomics">
        <title>Draft genome sequencing and assembly of Favolaschia claudopus CIRM-BRFM 2984 isolated from oak limbs.</title>
        <authorList>
            <person name="Navarro D."/>
            <person name="Drula E."/>
            <person name="Chaduli D."/>
            <person name="Cazenave R."/>
            <person name="Ahrendt S."/>
            <person name="Wang J."/>
            <person name="Lipzen A."/>
            <person name="Daum C."/>
            <person name="Barry K."/>
            <person name="Grigoriev I.V."/>
            <person name="Favel A."/>
            <person name="Rosso M.N."/>
            <person name="Martin F."/>
        </authorList>
    </citation>
    <scope>NUCLEOTIDE SEQUENCE [LARGE SCALE GENOMIC DNA]</scope>
    <source>
        <strain evidence="1 2">CIRM-BRFM 2984</strain>
    </source>
</reference>
<dbReference type="Proteomes" id="UP001362999">
    <property type="component" value="Unassembled WGS sequence"/>
</dbReference>
<dbReference type="AlphaFoldDB" id="A0AAW0BSZ7"/>
<proteinExistence type="predicted"/>
<dbReference type="EMBL" id="JAWWNJ010000026">
    <property type="protein sequence ID" value="KAK7029922.1"/>
    <property type="molecule type" value="Genomic_DNA"/>
</dbReference>
<protein>
    <submittedName>
        <fullName evidence="1">Uncharacterized protein</fullName>
    </submittedName>
</protein>
<keyword evidence="2" id="KW-1185">Reference proteome</keyword>